<gene>
    <name evidence="1" type="ORF">EV189_1236</name>
</gene>
<organism evidence="1 2">
    <name type="scientific">Motilibacter rhizosphaerae</name>
    <dbReference type="NCBI Taxonomy" id="598652"/>
    <lineage>
        <taxon>Bacteria</taxon>
        <taxon>Bacillati</taxon>
        <taxon>Actinomycetota</taxon>
        <taxon>Actinomycetes</taxon>
        <taxon>Motilibacterales</taxon>
        <taxon>Motilibacteraceae</taxon>
        <taxon>Motilibacter</taxon>
    </lineage>
</organism>
<dbReference type="Proteomes" id="UP000293638">
    <property type="component" value="Unassembled WGS sequence"/>
</dbReference>
<protein>
    <submittedName>
        <fullName evidence="1">Uncharacterized protein</fullName>
    </submittedName>
</protein>
<keyword evidence="2" id="KW-1185">Reference proteome</keyword>
<evidence type="ECO:0000313" key="2">
    <source>
        <dbReference type="Proteomes" id="UP000293638"/>
    </source>
</evidence>
<sequence>MDALPGALSSHSRDRVAQAARVNACSAGSRCLLARTTAPALATPLL</sequence>
<proteinExistence type="predicted"/>
<reference evidence="1 2" key="1">
    <citation type="submission" date="2019-02" db="EMBL/GenBank/DDBJ databases">
        <title>Genomic Encyclopedia of Type Strains, Phase IV (KMG-IV): sequencing the most valuable type-strain genomes for metagenomic binning, comparative biology and taxonomic classification.</title>
        <authorList>
            <person name="Goeker M."/>
        </authorList>
    </citation>
    <scope>NUCLEOTIDE SEQUENCE [LARGE SCALE GENOMIC DNA]</scope>
    <source>
        <strain evidence="1 2">DSM 45622</strain>
    </source>
</reference>
<comment type="caution">
    <text evidence="1">The sequence shown here is derived from an EMBL/GenBank/DDBJ whole genome shotgun (WGS) entry which is preliminary data.</text>
</comment>
<dbReference type="EMBL" id="SGXD01000002">
    <property type="protein sequence ID" value="RZS89469.1"/>
    <property type="molecule type" value="Genomic_DNA"/>
</dbReference>
<evidence type="ECO:0000313" key="1">
    <source>
        <dbReference type="EMBL" id="RZS89469.1"/>
    </source>
</evidence>
<dbReference type="RefSeq" id="WP_165400159.1">
    <property type="nucleotide sequence ID" value="NZ_SGXD01000002.1"/>
</dbReference>
<accession>A0A4V2F4I8</accession>
<dbReference type="AlphaFoldDB" id="A0A4V2F4I8"/>
<name>A0A4V2F4I8_9ACTN</name>